<protein>
    <submittedName>
        <fullName evidence="2">Uncharacterized protein</fullName>
    </submittedName>
</protein>
<name>A0A5B8IPT4_9VIRU</name>
<proteinExistence type="predicted"/>
<reference evidence="2" key="1">
    <citation type="submission" date="2018-11" db="EMBL/GenBank/DDBJ databases">
        <title>A distinct lineage of giant viruses engineers rhodopsin photosystems in predatory marine eukaryotes.</title>
        <authorList>
            <person name="Needham D.M."/>
            <person name="Yoshizawa S."/>
            <person name="Hosaka T."/>
            <person name="Poirier C."/>
            <person name="Choi C.-J."/>
            <person name="Hehenberger E."/>
            <person name="Irwin N.A.T."/>
            <person name="Wilken S."/>
            <person name="Yung C.-M."/>
            <person name="Bachy C."/>
            <person name="Kurihara R."/>
            <person name="Nakajima Y."/>
            <person name="Kojima K."/>
            <person name="Kimura-Someya T."/>
            <person name="Leonard G."/>
            <person name="Malmstrom R.R."/>
            <person name="Mende D."/>
            <person name="Olson D.K."/>
            <person name="Sudo Y."/>
            <person name="Sudek S."/>
            <person name="Richards T.A."/>
            <person name="DeLong E.F."/>
            <person name="Keeling P.J."/>
            <person name="Santoro A.E."/>
            <person name="Shirouzu M."/>
            <person name="Iwasaki W."/>
            <person name="Worden A.Z."/>
        </authorList>
    </citation>
    <scope>NUCLEOTIDE SEQUENCE</scope>
</reference>
<organism evidence="2">
    <name type="scientific">Mimiviridae sp. ChoanoV1</name>
    <dbReference type="NCBI Taxonomy" id="2596887"/>
    <lineage>
        <taxon>Viruses</taxon>
        <taxon>Varidnaviria</taxon>
        <taxon>Bamfordvirae</taxon>
        <taxon>Nucleocytoviricota</taxon>
        <taxon>Megaviricetes</taxon>
        <taxon>Imitervirales</taxon>
        <taxon>Schizomimiviridae</taxon>
    </lineage>
</organism>
<feature type="transmembrane region" description="Helical" evidence="1">
    <location>
        <begin position="45"/>
        <end position="66"/>
    </location>
</feature>
<keyword evidence="1" id="KW-0812">Transmembrane</keyword>
<evidence type="ECO:0000256" key="1">
    <source>
        <dbReference type="SAM" id="Phobius"/>
    </source>
</evidence>
<accession>A0A5B8IPT4</accession>
<sequence length="82" mass="9528">MNSFNLVFLITLFTIILGFIIYNFLIQKKLVLPNLENNIKQKNYYIFKSIGLSLIITLPLLAYLVVKNKKILKEGINKAIRI</sequence>
<gene>
    <name evidence="2" type="ORF">2_16</name>
</gene>
<keyword evidence="1" id="KW-0472">Membrane</keyword>
<feature type="transmembrane region" description="Helical" evidence="1">
    <location>
        <begin position="6"/>
        <end position="25"/>
    </location>
</feature>
<evidence type="ECO:0000313" key="2">
    <source>
        <dbReference type="EMBL" id="QDY51944.1"/>
    </source>
</evidence>
<keyword evidence="1" id="KW-1133">Transmembrane helix</keyword>
<dbReference type="EMBL" id="MK250086">
    <property type="protein sequence ID" value="QDY51944.1"/>
    <property type="molecule type" value="Genomic_DNA"/>
</dbReference>